<feature type="transmembrane region" description="Helical" evidence="6">
    <location>
        <begin position="36"/>
        <end position="61"/>
    </location>
</feature>
<keyword evidence="8" id="KW-1185">Reference proteome</keyword>
<dbReference type="GO" id="GO:0005886">
    <property type="term" value="C:plasma membrane"/>
    <property type="evidence" value="ECO:0007669"/>
    <property type="project" value="UniProtKB-SubCell"/>
</dbReference>
<feature type="transmembrane region" description="Helical" evidence="6">
    <location>
        <begin position="132"/>
        <end position="154"/>
    </location>
</feature>
<feature type="transmembrane region" description="Helical" evidence="6">
    <location>
        <begin position="240"/>
        <end position="262"/>
    </location>
</feature>
<feature type="transmembrane region" description="Helical" evidence="6">
    <location>
        <begin position="73"/>
        <end position="100"/>
    </location>
</feature>
<reference evidence="7 8" key="1">
    <citation type="submission" date="2019-09" db="EMBL/GenBank/DDBJ databases">
        <title>YIM 48816 draft genome.</title>
        <authorList>
            <person name="Jiang L."/>
        </authorList>
    </citation>
    <scope>NUCLEOTIDE SEQUENCE [LARGE SCALE GENOMIC DNA]</scope>
    <source>
        <strain evidence="7 8">YIM 48816</strain>
    </source>
</reference>
<feature type="transmembrane region" description="Helical" evidence="6">
    <location>
        <begin position="6"/>
        <end position="24"/>
    </location>
</feature>
<protein>
    <submittedName>
        <fullName evidence="7">Na/Pi cotransporter family protein</fullName>
    </submittedName>
</protein>
<evidence type="ECO:0000256" key="1">
    <source>
        <dbReference type="ARBA" id="ARBA00004651"/>
    </source>
</evidence>
<evidence type="ECO:0000256" key="5">
    <source>
        <dbReference type="ARBA" id="ARBA00023136"/>
    </source>
</evidence>
<dbReference type="Proteomes" id="UP000474159">
    <property type="component" value="Unassembled WGS sequence"/>
</dbReference>
<dbReference type="PANTHER" id="PTHR10010">
    <property type="entry name" value="SOLUTE CARRIER FAMILY 34 SODIUM PHOSPHATE , MEMBER 2-RELATED"/>
    <property type="match status" value="1"/>
</dbReference>
<sequence length="551" mass="57009">MTGTIVLLDLAGWVALLLWGIHMIRTGVQRAYGPDLSRILGASLNHPLKALLAGLGVTMLLQSSTATGLMATAFAAGGLVALGPALAVMLGANIGTALIVKALSFDIAKVAPILILVGAVTFRRAGGARGRALGRVAIGLGLVLLSLIQLVATLAPYGSTPGTHALLGLVAGDPVIALLLAALLAWAAHSSVAVVLLVAAFAQQGIVPLATALALVLGANLGSALNPLVASREVTGRRVALGNVLVRLSGCVLALPLLPWIAGGLGPRLGGPGLAVADFHVLFNLGLALAALPLLGRLGRLLQRLLPDSGASGAEPALRLDAGLVEMPSVALGLASRHALRMADLLEGMLADAARLLREGDRPQERIRLAERTLETRGAEVQRFLAGLDADALTEAEERRLAALVSFTIQLGHAADVLTRNVVAQVGRRRKLGATRAAGDALDLAALLDRLSANLRMAASLLVTEDEAAARHLANEKRGFRALEEQRIEAHVALLRGAPARDAALWGIELDLVRDLKRINDHLVASAAYPILRASGDLLESRLRTTASGAA</sequence>
<dbReference type="RefSeq" id="WP_151002675.1">
    <property type="nucleotide sequence ID" value="NZ_BPQY01000013.1"/>
</dbReference>
<keyword evidence="2" id="KW-1003">Cell membrane</keyword>
<comment type="subcellular location">
    <subcellularLocation>
        <location evidence="1">Cell membrane</location>
        <topology evidence="1">Multi-pass membrane protein</topology>
    </subcellularLocation>
</comment>
<evidence type="ECO:0000256" key="6">
    <source>
        <dbReference type="SAM" id="Phobius"/>
    </source>
</evidence>
<name>A0A6L3SSL6_9HYPH</name>
<evidence type="ECO:0000313" key="7">
    <source>
        <dbReference type="EMBL" id="KAB1076557.1"/>
    </source>
</evidence>
<keyword evidence="3 6" id="KW-0812">Transmembrane</keyword>
<dbReference type="PANTHER" id="PTHR10010:SF46">
    <property type="entry name" value="SODIUM-DEPENDENT PHOSPHATE TRANSPORT PROTEIN 2B"/>
    <property type="match status" value="1"/>
</dbReference>
<dbReference type="Gene3D" id="1.20.58.220">
    <property type="entry name" value="Phosphate transport system protein phou homolog 2, domain 2"/>
    <property type="match status" value="1"/>
</dbReference>
<dbReference type="Pfam" id="PF02690">
    <property type="entry name" value="Na_Pi_cotrans"/>
    <property type="match status" value="2"/>
</dbReference>
<dbReference type="InterPro" id="IPR003841">
    <property type="entry name" value="Na/Pi_transpt"/>
</dbReference>
<organism evidence="7 8">
    <name type="scientific">Methylobacterium soli</name>
    <dbReference type="NCBI Taxonomy" id="553447"/>
    <lineage>
        <taxon>Bacteria</taxon>
        <taxon>Pseudomonadati</taxon>
        <taxon>Pseudomonadota</taxon>
        <taxon>Alphaproteobacteria</taxon>
        <taxon>Hyphomicrobiales</taxon>
        <taxon>Methylobacteriaceae</taxon>
        <taxon>Methylobacterium</taxon>
    </lineage>
</organism>
<keyword evidence="4 6" id="KW-1133">Transmembrane helix</keyword>
<dbReference type="GO" id="GO:0044341">
    <property type="term" value="P:sodium-dependent phosphate transport"/>
    <property type="evidence" value="ECO:0007669"/>
    <property type="project" value="InterPro"/>
</dbReference>
<dbReference type="AlphaFoldDB" id="A0A6L3SSL6"/>
<comment type="caution">
    <text evidence="7">The sequence shown here is derived from an EMBL/GenBank/DDBJ whole genome shotgun (WGS) entry which is preliminary data.</text>
</comment>
<dbReference type="GO" id="GO:0005436">
    <property type="term" value="F:sodium:phosphate symporter activity"/>
    <property type="evidence" value="ECO:0007669"/>
    <property type="project" value="InterPro"/>
</dbReference>
<evidence type="ECO:0000256" key="4">
    <source>
        <dbReference type="ARBA" id="ARBA00022989"/>
    </source>
</evidence>
<evidence type="ECO:0000256" key="3">
    <source>
        <dbReference type="ARBA" id="ARBA00022692"/>
    </source>
</evidence>
<dbReference type="SUPFAM" id="SSF109755">
    <property type="entry name" value="PhoU-like"/>
    <property type="match status" value="1"/>
</dbReference>
<gene>
    <name evidence="7" type="ORF">F6X53_22915</name>
</gene>
<dbReference type="InterPro" id="IPR038078">
    <property type="entry name" value="PhoU-like_sf"/>
</dbReference>
<proteinExistence type="predicted"/>
<feature type="transmembrane region" description="Helical" evidence="6">
    <location>
        <begin position="274"/>
        <end position="295"/>
    </location>
</feature>
<dbReference type="EMBL" id="VZZK01000029">
    <property type="protein sequence ID" value="KAB1076557.1"/>
    <property type="molecule type" value="Genomic_DNA"/>
</dbReference>
<feature type="transmembrane region" description="Helical" evidence="6">
    <location>
        <begin position="166"/>
        <end position="188"/>
    </location>
</feature>
<dbReference type="NCBIfam" id="NF037997">
    <property type="entry name" value="Na_Pi_symport"/>
    <property type="match status" value="1"/>
</dbReference>
<keyword evidence="5 6" id="KW-0472">Membrane</keyword>
<accession>A0A6L3SSL6</accession>
<dbReference type="OrthoDB" id="5778511at2"/>
<feature type="transmembrane region" description="Helical" evidence="6">
    <location>
        <begin position="194"/>
        <end position="219"/>
    </location>
</feature>
<feature type="transmembrane region" description="Helical" evidence="6">
    <location>
        <begin position="107"/>
        <end position="126"/>
    </location>
</feature>
<evidence type="ECO:0000256" key="2">
    <source>
        <dbReference type="ARBA" id="ARBA00022475"/>
    </source>
</evidence>
<evidence type="ECO:0000313" key="8">
    <source>
        <dbReference type="Proteomes" id="UP000474159"/>
    </source>
</evidence>